<dbReference type="EMBL" id="MEYV01000018">
    <property type="protein sequence ID" value="OGD39783.1"/>
    <property type="molecule type" value="Genomic_DNA"/>
</dbReference>
<keyword evidence="1" id="KW-0812">Transmembrane</keyword>
<dbReference type="Proteomes" id="UP000177197">
    <property type="component" value="Unassembled WGS sequence"/>
</dbReference>
<dbReference type="InterPro" id="IPR014509">
    <property type="entry name" value="YjdF-like"/>
</dbReference>
<accession>A0A1F5CAB2</accession>
<name>A0A1F5CAB2_9BACT</name>
<gene>
    <name evidence="2" type="ORF">A3I30_02160</name>
</gene>
<evidence type="ECO:0000313" key="2">
    <source>
        <dbReference type="EMBL" id="OGD39783.1"/>
    </source>
</evidence>
<dbReference type="Pfam" id="PF09997">
    <property type="entry name" value="DUF2238"/>
    <property type="match status" value="1"/>
</dbReference>
<sequence>MKKVINLLFLGVATVFLSYASASFLDITTWTWWWISNIFHFAGGIYAFFLARAIFRSTERYHRTQALFLMEIVIFILGALAVGVLWEWYELAVDRYNIFIRHKASIMTYADNIGDLITDFLGALTAGIYLAFKRKRE</sequence>
<organism evidence="2 3">
    <name type="scientific">Candidatus Azambacteria bacterium RIFCSPLOWO2_02_FULL_44_14</name>
    <dbReference type="NCBI Taxonomy" id="1797306"/>
    <lineage>
        <taxon>Bacteria</taxon>
        <taxon>Candidatus Azamiibacteriota</taxon>
    </lineage>
</organism>
<evidence type="ECO:0000313" key="3">
    <source>
        <dbReference type="Proteomes" id="UP000177197"/>
    </source>
</evidence>
<dbReference type="AlphaFoldDB" id="A0A1F5CAB2"/>
<proteinExistence type="predicted"/>
<comment type="caution">
    <text evidence="2">The sequence shown here is derived from an EMBL/GenBank/DDBJ whole genome shotgun (WGS) entry which is preliminary data.</text>
</comment>
<evidence type="ECO:0008006" key="4">
    <source>
        <dbReference type="Google" id="ProtNLM"/>
    </source>
</evidence>
<protein>
    <recommendedName>
        <fullName evidence="4">DUF2238 domain-containing protein</fullName>
    </recommendedName>
</protein>
<feature type="transmembrane region" description="Helical" evidence="1">
    <location>
        <begin position="109"/>
        <end position="132"/>
    </location>
</feature>
<feature type="transmembrane region" description="Helical" evidence="1">
    <location>
        <begin position="32"/>
        <end position="55"/>
    </location>
</feature>
<feature type="transmembrane region" description="Helical" evidence="1">
    <location>
        <begin position="67"/>
        <end position="89"/>
    </location>
</feature>
<keyword evidence="1" id="KW-1133">Transmembrane helix</keyword>
<reference evidence="2 3" key="1">
    <citation type="journal article" date="2016" name="Nat. Commun.">
        <title>Thousands of microbial genomes shed light on interconnected biogeochemical processes in an aquifer system.</title>
        <authorList>
            <person name="Anantharaman K."/>
            <person name="Brown C.T."/>
            <person name="Hug L.A."/>
            <person name="Sharon I."/>
            <person name="Castelle C.J."/>
            <person name="Probst A.J."/>
            <person name="Thomas B.C."/>
            <person name="Singh A."/>
            <person name="Wilkins M.J."/>
            <person name="Karaoz U."/>
            <person name="Brodie E.L."/>
            <person name="Williams K.H."/>
            <person name="Hubbard S.S."/>
            <person name="Banfield J.F."/>
        </authorList>
    </citation>
    <scope>NUCLEOTIDE SEQUENCE [LARGE SCALE GENOMIC DNA]</scope>
</reference>
<keyword evidence="1" id="KW-0472">Membrane</keyword>
<evidence type="ECO:0000256" key="1">
    <source>
        <dbReference type="SAM" id="Phobius"/>
    </source>
</evidence>